<dbReference type="RefSeq" id="WP_276238442.1">
    <property type="nucleotide sequence ID" value="NZ_CP119989.1"/>
</dbReference>
<proteinExistence type="predicted"/>
<dbReference type="Proteomes" id="UP001596388">
    <property type="component" value="Unassembled WGS sequence"/>
</dbReference>
<keyword evidence="2" id="KW-1185">Reference proteome</keyword>
<name>A0ABD5WXS2_9EURY</name>
<dbReference type="AlphaFoldDB" id="A0ABD5WXS2"/>
<accession>A0ABD5WXS2</accession>
<dbReference type="EMBL" id="JBHTAG010000002">
    <property type="protein sequence ID" value="MFC7097080.1"/>
    <property type="molecule type" value="Genomic_DNA"/>
</dbReference>
<sequence>MAVHTAFDYARREHDSVLVYDLSAWDGETEGMADIETQWRRDASAAHISGTVTVFGPDIALGHETQRHLAREWSDNVDAAGVDRVAFVSEGIKARAVSAAVDVGAEVHVFGSLEEAVEWAQG</sequence>
<dbReference type="GeneID" id="79269021"/>
<gene>
    <name evidence="1" type="ORF">ACFQKD_07160</name>
</gene>
<organism evidence="1 2">
    <name type="scientific">Halobaculum marinum</name>
    <dbReference type="NCBI Taxonomy" id="3031996"/>
    <lineage>
        <taxon>Archaea</taxon>
        <taxon>Methanobacteriati</taxon>
        <taxon>Methanobacteriota</taxon>
        <taxon>Stenosarchaea group</taxon>
        <taxon>Halobacteria</taxon>
        <taxon>Halobacteriales</taxon>
        <taxon>Haloferacaceae</taxon>
        <taxon>Halobaculum</taxon>
    </lineage>
</organism>
<evidence type="ECO:0000313" key="1">
    <source>
        <dbReference type="EMBL" id="MFC7097080.1"/>
    </source>
</evidence>
<evidence type="ECO:0000313" key="2">
    <source>
        <dbReference type="Proteomes" id="UP001596388"/>
    </source>
</evidence>
<evidence type="ECO:0008006" key="3">
    <source>
        <dbReference type="Google" id="ProtNLM"/>
    </source>
</evidence>
<comment type="caution">
    <text evidence="1">The sequence shown here is derived from an EMBL/GenBank/DDBJ whole genome shotgun (WGS) entry which is preliminary data.</text>
</comment>
<reference evidence="1 2" key="1">
    <citation type="journal article" date="2019" name="Int. J. Syst. Evol. Microbiol.">
        <title>The Global Catalogue of Microorganisms (GCM) 10K type strain sequencing project: providing services to taxonomists for standard genome sequencing and annotation.</title>
        <authorList>
            <consortium name="The Broad Institute Genomics Platform"/>
            <consortium name="The Broad Institute Genome Sequencing Center for Infectious Disease"/>
            <person name="Wu L."/>
            <person name="Ma J."/>
        </authorList>
    </citation>
    <scope>NUCLEOTIDE SEQUENCE [LARGE SCALE GENOMIC DNA]</scope>
    <source>
        <strain evidence="1 2">DT55</strain>
    </source>
</reference>
<protein>
    <recommendedName>
        <fullName evidence="3">SpoIIAA-like</fullName>
    </recommendedName>
</protein>